<feature type="non-terminal residue" evidence="1">
    <location>
        <position position="51"/>
    </location>
</feature>
<proteinExistence type="predicted"/>
<gene>
    <name evidence="1" type="ORF">ALEPTO_LOCUS13190</name>
</gene>
<accession>A0A9N9ISG7</accession>
<feature type="non-terminal residue" evidence="1">
    <location>
        <position position="1"/>
    </location>
</feature>
<comment type="caution">
    <text evidence="1">The sequence shown here is derived from an EMBL/GenBank/DDBJ whole genome shotgun (WGS) entry which is preliminary data.</text>
</comment>
<organism evidence="1 2">
    <name type="scientific">Ambispora leptoticha</name>
    <dbReference type="NCBI Taxonomy" id="144679"/>
    <lineage>
        <taxon>Eukaryota</taxon>
        <taxon>Fungi</taxon>
        <taxon>Fungi incertae sedis</taxon>
        <taxon>Mucoromycota</taxon>
        <taxon>Glomeromycotina</taxon>
        <taxon>Glomeromycetes</taxon>
        <taxon>Archaeosporales</taxon>
        <taxon>Ambisporaceae</taxon>
        <taxon>Ambispora</taxon>
    </lineage>
</organism>
<dbReference type="Proteomes" id="UP000789508">
    <property type="component" value="Unassembled WGS sequence"/>
</dbReference>
<sequence length="51" mass="6170">VETLENFNQQLMQLWREDNQQDEKLPENTDINDFTLTPRHVYAIDTLISYE</sequence>
<evidence type="ECO:0000313" key="2">
    <source>
        <dbReference type="Proteomes" id="UP000789508"/>
    </source>
</evidence>
<evidence type="ECO:0000313" key="1">
    <source>
        <dbReference type="EMBL" id="CAG8747837.1"/>
    </source>
</evidence>
<name>A0A9N9ISG7_9GLOM</name>
<reference evidence="1" key="1">
    <citation type="submission" date="2021-06" db="EMBL/GenBank/DDBJ databases">
        <authorList>
            <person name="Kallberg Y."/>
            <person name="Tangrot J."/>
            <person name="Rosling A."/>
        </authorList>
    </citation>
    <scope>NUCLEOTIDE SEQUENCE</scope>
    <source>
        <strain evidence="1">FL130A</strain>
    </source>
</reference>
<dbReference type="EMBL" id="CAJVPS010038855">
    <property type="protein sequence ID" value="CAG8747837.1"/>
    <property type="molecule type" value="Genomic_DNA"/>
</dbReference>
<dbReference type="AlphaFoldDB" id="A0A9N9ISG7"/>
<protein>
    <submittedName>
        <fullName evidence="1">6064_t:CDS:1</fullName>
    </submittedName>
</protein>
<keyword evidence="2" id="KW-1185">Reference proteome</keyword>